<dbReference type="Proteomes" id="UP000277212">
    <property type="component" value="Unassembled WGS sequence"/>
</dbReference>
<organism evidence="1 2">
    <name type="scientific">Fusarium kuroshium</name>
    <dbReference type="NCBI Taxonomy" id="2010991"/>
    <lineage>
        <taxon>Eukaryota</taxon>
        <taxon>Fungi</taxon>
        <taxon>Dikarya</taxon>
        <taxon>Ascomycota</taxon>
        <taxon>Pezizomycotina</taxon>
        <taxon>Sordariomycetes</taxon>
        <taxon>Hypocreomycetidae</taxon>
        <taxon>Hypocreales</taxon>
        <taxon>Nectriaceae</taxon>
        <taxon>Fusarium</taxon>
        <taxon>Fusarium solani species complex</taxon>
    </lineage>
</organism>
<name>A0A3M2RR61_9HYPO</name>
<reference evidence="1 2" key="1">
    <citation type="submission" date="2017-06" db="EMBL/GenBank/DDBJ databases">
        <title>Comparative genomic analysis of Ambrosia Fusariam Clade fungi.</title>
        <authorList>
            <person name="Stajich J.E."/>
            <person name="Carrillo J."/>
            <person name="Kijimoto T."/>
            <person name="Eskalen A."/>
            <person name="O'Donnell K."/>
            <person name="Kasson M."/>
        </authorList>
    </citation>
    <scope>NUCLEOTIDE SEQUENCE [LARGE SCALE GENOMIC DNA]</scope>
    <source>
        <strain evidence="1">UCR3666</strain>
    </source>
</reference>
<evidence type="ECO:0000313" key="1">
    <source>
        <dbReference type="EMBL" id="RMJ07325.1"/>
    </source>
</evidence>
<evidence type="ECO:0000313" key="2">
    <source>
        <dbReference type="Proteomes" id="UP000277212"/>
    </source>
</evidence>
<dbReference type="EMBL" id="NKUJ01000348">
    <property type="protein sequence ID" value="RMJ07325.1"/>
    <property type="molecule type" value="Genomic_DNA"/>
</dbReference>
<sequence length="86" mass="9575">MIRSRCTLPYNSPHRESRFQLPTARTCSTLQVVPYRLQAADSAGPFPHSRLTELEPEMETGVSCFVSALPARHFTLDRAPSGDNAE</sequence>
<gene>
    <name evidence="1" type="ORF">CDV36_013078</name>
</gene>
<dbReference type="AlphaFoldDB" id="A0A3M2RR61"/>
<proteinExistence type="predicted"/>
<comment type="caution">
    <text evidence="1">The sequence shown here is derived from an EMBL/GenBank/DDBJ whole genome shotgun (WGS) entry which is preliminary data.</text>
</comment>
<accession>A0A3M2RR61</accession>
<protein>
    <submittedName>
        <fullName evidence="1">Uncharacterized protein</fullName>
    </submittedName>
</protein>
<keyword evidence="2" id="KW-1185">Reference proteome</keyword>